<keyword evidence="7" id="KW-1133">Transmembrane helix</keyword>
<dbReference type="PANTHER" id="PTHR42985:SF47">
    <property type="entry name" value="INTEGRAL MEMBRANE TRANSPORT PROTEIN"/>
    <property type="match status" value="1"/>
</dbReference>
<comment type="caution">
    <text evidence="8">The sequence shown here is derived from an EMBL/GenBank/DDBJ whole genome shotgun (WGS) entry which is preliminary data.</text>
</comment>
<evidence type="ECO:0000256" key="2">
    <source>
        <dbReference type="ARBA" id="ARBA00022448"/>
    </source>
</evidence>
<accession>A0A7Y0X3Q6</accession>
<name>A0A7Y0X3Q6_VIBPH</name>
<evidence type="ECO:0000256" key="7">
    <source>
        <dbReference type="SAM" id="Phobius"/>
    </source>
</evidence>
<dbReference type="InterPro" id="IPR051163">
    <property type="entry name" value="Sodium:Solute_Symporter_SSF"/>
</dbReference>
<keyword evidence="7" id="KW-0812">Transmembrane</keyword>
<keyword evidence="2" id="KW-0813">Transport</keyword>
<dbReference type="EMBL" id="JABCLD010000058">
    <property type="protein sequence ID" value="NMU24050.1"/>
    <property type="molecule type" value="Genomic_DNA"/>
</dbReference>
<protein>
    <submittedName>
        <fullName evidence="8">Sodium transporter</fullName>
    </submittedName>
</protein>
<gene>
    <name evidence="8" type="ORF">HKB21_00250</name>
</gene>
<organism evidence="8 9">
    <name type="scientific">Vibrio parahaemolyticus</name>
    <dbReference type="NCBI Taxonomy" id="670"/>
    <lineage>
        <taxon>Bacteria</taxon>
        <taxon>Pseudomonadati</taxon>
        <taxon>Pseudomonadota</taxon>
        <taxon>Gammaproteobacteria</taxon>
        <taxon>Vibrionales</taxon>
        <taxon>Vibrionaceae</taxon>
        <taxon>Vibrio</taxon>
    </lineage>
</organism>
<dbReference type="PANTHER" id="PTHR42985">
    <property type="entry name" value="SODIUM-COUPLED MONOCARBOXYLATE TRANSPORTER"/>
    <property type="match status" value="1"/>
</dbReference>
<keyword evidence="3" id="KW-1003">Cell membrane</keyword>
<proteinExistence type="predicted"/>
<feature type="transmembrane region" description="Helical" evidence="7">
    <location>
        <begin position="29"/>
        <end position="47"/>
    </location>
</feature>
<dbReference type="AlphaFoldDB" id="A0A7Y0X3Q6"/>
<dbReference type="GO" id="GO:0005886">
    <property type="term" value="C:plasma membrane"/>
    <property type="evidence" value="ECO:0007669"/>
    <property type="project" value="UniProtKB-SubCell"/>
</dbReference>
<comment type="subcellular location">
    <subcellularLocation>
        <location evidence="1">Cell membrane</location>
        <topology evidence="1">Multi-pass membrane protein</topology>
    </subcellularLocation>
</comment>
<dbReference type="GO" id="GO:0006814">
    <property type="term" value="P:sodium ion transport"/>
    <property type="evidence" value="ECO:0007669"/>
    <property type="project" value="UniProtKB-KW"/>
</dbReference>
<evidence type="ECO:0000313" key="9">
    <source>
        <dbReference type="Proteomes" id="UP000555836"/>
    </source>
</evidence>
<keyword evidence="5" id="KW-0406">Ion transport</keyword>
<keyword evidence="7" id="KW-0472">Membrane</keyword>
<keyword evidence="6" id="KW-0739">Sodium transport</keyword>
<evidence type="ECO:0000256" key="3">
    <source>
        <dbReference type="ARBA" id="ARBA00022475"/>
    </source>
</evidence>
<evidence type="ECO:0000313" key="8">
    <source>
        <dbReference type="EMBL" id="NMU24050.1"/>
    </source>
</evidence>
<dbReference type="GO" id="GO:0015293">
    <property type="term" value="F:symporter activity"/>
    <property type="evidence" value="ECO:0007669"/>
    <property type="project" value="TreeGrafter"/>
</dbReference>
<dbReference type="Gene3D" id="1.20.1730.10">
    <property type="entry name" value="Sodium/glucose cotransporter"/>
    <property type="match status" value="1"/>
</dbReference>
<feature type="non-terminal residue" evidence="8">
    <location>
        <position position="1"/>
    </location>
</feature>
<reference evidence="8 9" key="1">
    <citation type="submission" date="2020-04" db="EMBL/GenBank/DDBJ databases">
        <title>Whole-genome sequencing of Vibrio spp. from China reveals different genetic environments of blaCTX-M-14 among diverse lineages.</title>
        <authorList>
            <person name="Zheng Z."/>
            <person name="Ye L."/>
            <person name="Chen S."/>
        </authorList>
    </citation>
    <scope>NUCLEOTIDE SEQUENCE [LARGE SCALE GENOMIC DNA]</scope>
    <source>
        <strain evidence="8 9">Vb0574</strain>
    </source>
</reference>
<evidence type="ECO:0000256" key="4">
    <source>
        <dbReference type="ARBA" id="ARBA00023053"/>
    </source>
</evidence>
<feature type="non-terminal residue" evidence="8">
    <location>
        <position position="91"/>
    </location>
</feature>
<feature type="transmembrane region" description="Helical" evidence="7">
    <location>
        <begin position="68"/>
        <end position="90"/>
    </location>
</feature>
<dbReference type="InterPro" id="IPR038377">
    <property type="entry name" value="Na/Glc_symporter_sf"/>
</dbReference>
<evidence type="ECO:0000256" key="1">
    <source>
        <dbReference type="ARBA" id="ARBA00004651"/>
    </source>
</evidence>
<dbReference type="Proteomes" id="UP000555836">
    <property type="component" value="Unassembled WGS sequence"/>
</dbReference>
<evidence type="ECO:0000256" key="5">
    <source>
        <dbReference type="ARBA" id="ARBA00023065"/>
    </source>
</evidence>
<sequence length="91" mass="10001">APMTEVMAELKAKGMTDALQTSLDLSQVTTVWAGVIAMTMCHTTVYGGNQMMVQRCMAAKNMGDAKKAMLMMGYVAFFIYFVFILLGVLFN</sequence>
<keyword evidence="4" id="KW-0915">Sodium</keyword>
<evidence type="ECO:0000256" key="6">
    <source>
        <dbReference type="ARBA" id="ARBA00023201"/>
    </source>
</evidence>